<reference evidence="10 11" key="1">
    <citation type="submission" date="2017-12" db="EMBL/GenBank/DDBJ databases">
        <title>Sequencing, de novo assembly and annotation of complete genome of a new Thraustochytrid species, strain FCC1311.</title>
        <authorList>
            <person name="Sedici K."/>
            <person name="Godart F."/>
            <person name="Aiese Cigliano R."/>
            <person name="Sanseverino W."/>
            <person name="Barakat M."/>
            <person name="Ortet P."/>
            <person name="Marechal E."/>
            <person name="Cagnac O."/>
            <person name="Amato A."/>
        </authorList>
    </citation>
    <scope>NUCLEOTIDE SEQUENCE [LARGE SCALE GENOMIC DNA]</scope>
</reference>
<dbReference type="EC" id="5.6.2.4" evidence="7"/>
<evidence type="ECO:0000313" key="10">
    <source>
        <dbReference type="EMBL" id="GBG25526.1"/>
    </source>
</evidence>
<dbReference type="GO" id="GO:0000724">
    <property type="term" value="P:double-strand break repair via homologous recombination"/>
    <property type="evidence" value="ECO:0007669"/>
    <property type="project" value="TreeGrafter"/>
</dbReference>
<evidence type="ECO:0000256" key="6">
    <source>
        <dbReference type="ARBA" id="ARBA00034617"/>
    </source>
</evidence>
<gene>
    <name evidence="10" type="ORF">FCC1311_017452</name>
</gene>
<proteinExistence type="inferred from homology"/>
<feature type="domain" description="Helicase C-terminal" evidence="9">
    <location>
        <begin position="238"/>
        <end position="393"/>
    </location>
</feature>
<dbReference type="InterPro" id="IPR010997">
    <property type="entry name" value="HRDC-like_sf"/>
</dbReference>
<dbReference type="PROSITE" id="PS51192">
    <property type="entry name" value="HELICASE_ATP_BIND_1"/>
    <property type="match status" value="1"/>
</dbReference>
<dbReference type="GO" id="GO:0009378">
    <property type="term" value="F:four-way junction helicase activity"/>
    <property type="evidence" value="ECO:0007669"/>
    <property type="project" value="TreeGrafter"/>
</dbReference>
<dbReference type="GO" id="GO:0005737">
    <property type="term" value="C:cytoplasm"/>
    <property type="evidence" value="ECO:0007669"/>
    <property type="project" value="TreeGrafter"/>
</dbReference>
<dbReference type="InterPro" id="IPR032284">
    <property type="entry name" value="RecQ_Zn-bd"/>
</dbReference>
<keyword evidence="3 7" id="KW-0378">Hydrolase</keyword>
<accession>A0A2R5G3B4</accession>
<keyword evidence="7" id="KW-0539">Nucleus</keyword>
<dbReference type="NCBIfam" id="TIGR00614">
    <property type="entry name" value="recQ_fam"/>
    <property type="match status" value="1"/>
</dbReference>
<evidence type="ECO:0000313" key="11">
    <source>
        <dbReference type="Proteomes" id="UP000241890"/>
    </source>
</evidence>
<evidence type="ECO:0000256" key="2">
    <source>
        <dbReference type="ARBA" id="ARBA00022741"/>
    </source>
</evidence>
<dbReference type="Pfam" id="PF00270">
    <property type="entry name" value="DEAD"/>
    <property type="match status" value="1"/>
</dbReference>
<evidence type="ECO:0000259" key="8">
    <source>
        <dbReference type="PROSITE" id="PS51192"/>
    </source>
</evidence>
<dbReference type="Proteomes" id="UP000241890">
    <property type="component" value="Unassembled WGS sequence"/>
</dbReference>
<comment type="catalytic activity">
    <reaction evidence="6 7">
        <text>Couples ATP hydrolysis with the unwinding of duplex DNA by translocating in the 3'-5' direction.</text>
        <dbReference type="EC" id="5.6.2.4"/>
    </reaction>
</comment>
<dbReference type="AlphaFoldDB" id="A0A2R5G3B4"/>
<dbReference type="InterPro" id="IPR027417">
    <property type="entry name" value="P-loop_NTPase"/>
</dbReference>
<dbReference type="PROSITE" id="PS51194">
    <property type="entry name" value="HELICASE_CTER"/>
    <property type="match status" value="1"/>
</dbReference>
<dbReference type="GO" id="GO:0005694">
    <property type="term" value="C:chromosome"/>
    <property type="evidence" value="ECO:0007669"/>
    <property type="project" value="TreeGrafter"/>
</dbReference>
<dbReference type="InParanoid" id="A0A2R5G3B4"/>
<evidence type="ECO:0000256" key="7">
    <source>
        <dbReference type="RuleBase" id="RU364117"/>
    </source>
</evidence>
<protein>
    <recommendedName>
        <fullName evidence="7">ATP-dependent DNA helicase</fullName>
        <ecNumber evidence="7">5.6.2.4</ecNumber>
    </recommendedName>
</protein>
<evidence type="ECO:0000256" key="1">
    <source>
        <dbReference type="ARBA" id="ARBA00005446"/>
    </source>
</evidence>
<dbReference type="GO" id="GO:0005524">
    <property type="term" value="F:ATP binding"/>
    <property type="evidence" value="ECO:0007669"/>
    <property type="project" value="UniProtKB-KW"/>
</dbReference>
<keyword evidence="4 7" id="KW-0347">Helicase</keyword>
<keyword evidence="5 7" id="KW-0067">ATP-binding</keyword>
<dbReference type="PANTHER" id="PTHR13710:SF120">
    <property type="entry name" value="BIFUNCTIONAL 3'-5' EXONUCLEASE_ATP-DEPENDENT HELICASE WRN"/>
    <property type="match status" value="1"/>
</dbReference>
<dbReference type="PANTHER" id="PTHR13710">
    <property type="entry name" value="DNA HELICASE RECQ FAMILY MEMBER"/>
    <property type="match status" value="1"/>
</dbReference>
<dbReference type="Pfam" id="PF16124">
    <property type="entry name" value="RecQ_Zn_bind"/>
    <property type="match status" value="1"/>
</dbReference>
<organism evidence="10 11">
    <name type="scientific">Hondaea fermentalgiana</name>
    <dbReference type="NCBI Taxonomy" id="2315210"/>
    <lineage>
        <taxon>Eukaryota</taxon>
        <taxon>Sar</taxon>
        <taxon>Stramenopiles</taxon>
        <taxon>Bigyra</taxon>
        <taxon>Labyrinthulomycetes</taxon>
        <taxon>Thraustochytrida</taxon>
        <taxon>Thraustochytriidae</taxon>
        <taxon>Hondaea</taxon>
    </lineage>
</organism>
<dbReference type="GO" id="GO:0043138">
    <property type="term" value="F:3'-5' DNA helicase activity"/>
    <property type="evidence" value="ECO:0007669"/>
    <property type="project" value="UniProtKB-EC"/>
</dbReference>
<evidence type="ECO:0000256" key="5">
    <source>
        <dbReference type="ARBA" id="ARBA00022840"/>
    </source>
</evidence>
<dbReference type="SMART" id="SM00487">
    <property type="entry name" value="DEXDc"/>
    <property type="match status" value="1"/>
</dbReference>
<comment type="subcellular location">
    <subcellularLocation>
        <location evidence="7">Nucleus</location>
    </subcellularLocation>
</comment>
<evidence type="ECO:0000256" key="3">
    <source>
        <dbReference type="ARBA" id="ARBA00022801"/>
    </source>
</evidence>
<dbReference type="Pfam" id="PF00271">
    <property type="entry name" value="Helicase_C"/>
    <property type="match status" value="1"/>
</dbReference>
<dbReference type="InterPro" id="IPR011545">
    <property type="entry name" value="DEAD/DEAH_box_helicase_dom"/>
</dbReference>
<keyword evidence="2 7" id="KW-0547">Nucleotide-binding</keyword>
<dbReference type="SUPFAM" id="SSF52540">
    <property type="entry name" value="P-loop containing nucleoside triphosphate hydrolases"/>
    <property type="match status" value="1"/>
</dbReference>
<keyword evidence="11" id="KW-1185">Reference proteome</keyword>
<dbReference type="GO" id="GO:0003676">
    <property type="term" value="F:nucleic acid binding"/>
    <property type="evidence" value="ECO:0007669"/>
    <property type="project" value="InterPro"/>
</dbReference>
<dbReference type="GO" id="GO:0016887">
    <property type="term" value="F:ATP hydrolysis activity"/>
    <property type="evidence" value="ECO:0007669"/>
    <property type="project" value="RHEA"/>
</dbReference>
<dbReference type="SUPFAM" id="SSF47819">
    <property type="entry name" value="HRDC-like"/>
    <property type="match status" value="1"/>
</dbReference>
<dbReference type="InterPro" id="IPR014001">
    <property type="entry name" value="Helicase_ATP-bd"/>
</dbReference>
<dbReference type="CDD" id="cd17920">
    <property type="entry name" value="DEXHc_RecQ"/>
    <property type="match status" value="1"/>
</dbReference>
<name>A0A2R5G3B4_9STRA</name>
<dbReference type="OrthoDB" id="10261556at2759"/>
<comment type="caution">
    <text evidence="10">The sequence shown here is derived from an EMBL/GenBank/DDBJ whole genome shotgun (WGS) entry which is preliminary data.</text>
</comment>
<feature type="domain" description="Helicase ATP-binding" evidence="8">
    <location>
        <begin position="34"/>
        <end position="218"/>
    </location>
</feature>
<comment type="catalytic activity">
    <reaction evidence="7">
        <text>ATP + H2O = ADP + phosphate + H(+)</text>
        <dbReference type="Rhea" id="RHEA:13065"/>
        <dbReference type="ChEBI" id="CHEBI:15377"/>
        <dbReference type="ChEBI" id="CHEBI:15378"/>
        <dbReference type="ChEBI" id="CHEBI:30616"/>
        <dbReference type="ChEBI" id="CHEBI:43474"/>
        <dbReference type="ChEBI" id="CHEBI:456216"/>
    </reaction>
</comment>
<dbReference type="SMART" id="SM00490">
    <property type="entry name" value="HELICc"/>
    <property type="match status" value="1"/>
</dbReference>
<evidence type="ECO:0000259" key="9">
    <source>
        <dbReference type="PROSITE" id="PS51194"/>
    </source>
</evidence>
<dbReference type="InterPro" id="IPR001650">
    <property type="entry name" value="Helicase_C-like"/>
</dbReference>
<dbReference type="Gene3D" id="3.40.50.300">
    <property type="entry name" value="P-loop containing nucleotide triphosphate hydrolases"/>
    <property type="match status" value="2"/>
</dbReference>
<dbReference type="InterPro" id="IPR004589">
    <property type="entry name" value="DNA_helicase_ATP-dep_RecQ"/>
</dbReference>
<comment type="similarity">
    <text evidence="1 7">Belongs to the helicase family. RecQ subfamily.</text>
</comment>
<dbReference type="EMBL" id="BEYU01000012">
    <property type="protein sequence ID" value="GBG25526.1"/>
    <property type="molecule type" value="Genomic_DNA"/>
</dbReference>
<dbReference type="GO" id="GO:0005634">
    <property type="term" value="C:nucleus"/>
    <property type="evidence" value="ECO:0007669"/>
    <property type="project" value="UniProtKB-SubCell"/>
</dbReference>
<evidence type="ECO:0000256" key="4">
    <source>
        <dbReference type="ARBA" id="ARBA00022806"/>
    </source>
</evidence>
<sequence length="869" mass="96495">MSAATATPSPPLAQTLLDRFGHEGFRRGQKEAVEALVQEQRDVAVFWATGGGKSLCYQLPALHAFDGKAGLPQRAQGIVVVVSPLISLMQDQVRALNATVRKDGEEDIACFLGSSQPDPNVLSRAVAGMYALVYVSPEKLLSFGLMDELIQRQTRVLAFAIDEAHCICEWGADFRREYAQLGRIREVFPNTPIMALTATASPRVRADIVEKLKLRAPLTCKGSFDRPNLEIAVKSRPALARAANEIAADFRKRPGPSIIYCATRKLVEEMAAALGSELGPDHVRRYHAGLSDGERSEAHGLFITGQISIVVATVAFGMGIDKPDVRRVIHYGPPKTMEAYVQQIGRAGRDGLPSQCVLYFQEQDFINYGSDFYVSGLSPEQRQAVEASTQKLRNFSRRLQCRRYQLLKAFEEEDPSWGTECGTCDVCRMPSKKLVMRDYTEPARLLMSKIYSSGSAWTHIQKRIEPGAVKGWSMPKLRKLLEMLAAEGFVGAEECKVKLQNGFNNTFVKYSLLPAGRAALQTQEPVLLTPSMFLLDLEKEDAMAHNKRYDEIRALGLNPDLIPTDQIHAGKGPVYDAFLHWTRTLKRYEEVGKLDTVRRLQDMKAVIEEWRRLEAVRTGTPPATVIPDYVVCKVAYTRPTSVDALRSAGVRSANIGDLAKAIEAASARLGFDAKRTAQSAGMDDDDEEVVVFPEGPFSPPKRWRLATSADERKAWFATCLALQEGDTLVNIALNGGKKPRQVATIASHALTGIEHGLKLGRLDLHTLARELDVQRFTKSEWTDLNAFTIASGMDPAGHKDLPSEFKSKFARHFFGDDLVNKAFQDRTPEEKAKLSSFYTKLNLWMTLRRVGFEPSFAPAREANKKSKCL</sequence>